<evidence type="ECO:0000313" key="2">
    <source>
        <dbReference type="Proteomes" id="UP001162164"/>
    </source>
</evidence>
<organism evidence="1 2">
    <name type="scientific">Molorchus minor</name>
    <dbReference type="NCBI Taxonomy" id="1323400"/>
    <lineage>
        <taxon>Eukaryota</taxon>
        <taxon>Metazoa</taxon>
        <taxon>Ecdysozoa</taxon>
        <taxon>Arthropoda</taxon>
        <taxon>Hexapoda</taxon>
        <taxon>Insecta</taxon>
        <taxon>Pterygota</taxon>
        <taxon>Neoptera</taxon>
        <taxon>Endopterygota</taxon>
        <taxon>Coleoptera</taxon>
        <taxon>Polyphaga</taxon>
        <taxon>Cucujiformia</taxon>
        <taxon>Chrysomeloidea</taxon>
        <taxon>Cerambycidae</taxon>
        <taxon>Lamiinae</taxon>
        <taxon>Monochamini</taxon>
        <taxon>Molorchus</taxon>
    </lineage>
</organism>
<evidence type="ECO:0000313" key="1">
    <source>
        <dbReference type="EMBL" id="KAJ8974395.1"/>
    </source>
</evidence>
<protein>
    <submittedName>
        <fullName evidence="1">Uncharacterized protein</fullName>
    </submittedName>
</protein>
<accession>A0ABQ9J893</accession>
<keyword evidence="2" id="KW-1185">Reference proteome</keyword>
<dbReference type="EMBL" id="JAPWTJ010001003">
    <property type="protein sequence ID" value="KAJ8974395.1"/>
    <property type="molecule type" value="Genomic_DNA"/>
</dbReference>
<gene>
    <name evidence="1" type="ORF">NQ317_011239</name>
</gene>
<sequence length="82" mass="9353">MIWAQVKNEVAGKNETFKLKDVKELLMQALNNVTNTNWKRCVEHVIKEEEKMCTLDGIMDDLIEPLIISLSNTDDIDSDSSV</sequence>
<dbReference type="Proteomes" id="UP001162164">
    <property type="component" value="Unassembled WGS sequence"/>
</dbReference>
<proteinExistence type="predicted"/>
<comment type="caution">
    <text evidence="1">The sequence shown here is derived from an EMBL/GenBank/DDBJ whole genome shotgun (WGS) entry which is preliminary data.</text>
</comment>
<reference evidence="1" key="1">
    <citation type="journal article" date="2023" name="Insect Mol. Biol.">
        <title>Genome sequencing provides insights into the evolution of gene families encoding plant cell wall-degrading enzymes in longhorned beetles.</title>
        <authorList>
            <person name="Shin N.R."/>
            <person name="Okamura Y."/>
            <person name="Kirsch R."/>
            <person name="Pauchet Y."/>
        </authorList>
    </citation>
    <scope>NUCLEOTIDE SEQUENCE</scope>
    <source>
        <strain evidence="1">MMC_N1</strain>
    </source>
</reference>
<name>A0ABQ9J893_9CUCU</name>